<dbReference type="Proteomes" id="UP000269352">
    <property type="component" value="Unassembled WGS sequence"/>
</dbReference>
<evidence type="ECO:0000313" key="5">
    <source>
        <dbReference type="Proteomes" id="UP000269352"/>
    </source>
</evidence>
<dbReference type="GO" id="GO:0004386">
    <property type="term" value="F:helicase activity"/>
    <property type="evidence" value="ECO:0007669"/>
    <property type="project" value="UniProtKB-KW"/>
</dbReference>
<evidence type="ECO:0000259" key="3">
    <source>
        <dbReference type="PROSITE" id="PS51194"/>
    </source>
</evidence>
<dbReference type="PROSITE" id="PS51192">
    <property type="entry name" value="HELICASE_ATP_BIND_1"/>
    <property type="match status" value="1"/>
</dbReference>
<evidence type="ECO:0000256" key="1">
    <source>
        <dbReference type="ARBA" id="ARBA00022801"/>
    </source>
</evidence>
<dbReference type="SUPFAM" id="SSF52540">
    <property type="entry name" value="P-loop containing nucleoside triphosphate hydrolases"/>
    <property type="match status" value="2"/>
</dbReference>
<dbReference type="AlphaFoldDB" id="A0A388T996"/>
<keyword evidence="4" id="KW-0547">Nucleotide-binding</keyword>
<dbReference type="EMBL" id="BGZN01000007">
    <property type="protein sequence ID" value="GBR73200.1"/>
    <property type="molecule type" value="Genomic_DNA"/>
</dbReference>
<dbReference type="CDD" id="cd18793">
    <property type="entry name" value="SF2_C_SNF"/>
    <property type="match status" value="1"/>
</dbReference>
<name>A0A388T996_TERA1</name>
<dbReference type="InterPro" id="IPR014001">
    <property type="entry name" value="Helicase_ATP-bd"/>
</dbReference>
<feature type="domain" description="Helicase ATP-binding" evidence="2">
    <location>
        <begin position="577"/>
        <end position="743"/>
    </location>
</feature>
<dbReference type="Pfam" id="PF00176">
    <property type="entry name" value="SNF2-rel_dom"/>
    <property type="match status" value="1"/>
</dbReference>
<dbReference type="GO" id="GO:0005524">
    <property type="term" value="F:ATP binding"/>
    <property type="evidence" value="ECO:0007669"/>
    <property type="project" value="InterPro"/>
</dbReference>
<proteinExistence type="predicted"/>
<dbReference type="InterPro" id="IPR049730">
    <property type="entry name" value="SNF2/RAD54-like_C"/>
</dbReference>
<dbReference type="SMART" id="SM00490">
    <property type="entry name" value="HELICc"/>
    <property type="match status" value="1"/>
</dbReference>
<accession>A0A388T996</accession>
<organism evidence="4 5">
    <name type="scientific">Termititenax aidoneus</name>
    <dbReference type="NCBI Taxonomy" id="2218524"/>
    <lineage>
        <taxon>Bacteria</taxon>
        <taxon>Bacillati</taxon>
        <taxon>Candidatus Margulisiibacteriota</taxon>
        <taxon>Candidatus Termititenacia</taxon>
        <taxon>Candidatus Termititenacales</taxon>
        <taxon>Candidatus Termititenacaceae</taxon>
        <taxon>Candidatus Termititenax</taxon>
    </lineage>
</organism>
<dbReference type="Gene3D" id="3.40.50.10810">
    <property type="entry name" value="Tandem AAA-ATPase domain"/>
    <property type="match status" value="1"/>
</dbReference>
<evidence type="ECO:0000313" key="4">
    <source>
        <dbReference type="EMBL" id="GBR73200.1"/>
    </source>
</evidence>
<dbReference type="SMART" id="SM00487">
    <property type="entry name" value="DEXDc"/>
    <property type="match status" value="1"/>
</dbReference>
<dbReference type="InterPro" id="IPR001650">
    <property type="entry name" value="Helicase_C-like"/>
</dbReference>
<dbReference type="InterPro" id="IPR038718">
    <property type="entry name" value="SNF2-like_sf"/>
</dbReference>
<dbReference type="Pfam" id="PF00271">
    <property type="entry name" value="Helicase_C"/>
    <property type="match status" value="1"/>
</dbReference>
<comment type="caution">
    <text evidence="4">The sequence shown here is derived from an EMBL/GenBank/DDBJ whole genome shotgun (WGS) entry which is preliminary data.</text>
</comment>
<keyword evidence="4" id="KW-0347">Helicase</keyword>
<evidence type="ECO:0000259" key="2">
    <source>
        <dbReference type="PROSITE" id="PS51192"/>
    </source>
</evidence>
<dbReference type="PROSITE" id="PS51194">
    <property type="entry name" value="HELICASE_CTER"/>
    <property type="match status" value="1"/>
</dbReference>
<feature type="domain" description="Helicase C-terminal" evidence="3">
    <location>
        <begin position="860"/>
        <end position="1008"/>
    </location>
</feature>
<dbReference type="GO" id="GO:0016787">
    <property type="term" value="F:hydrolase activity"/>
    <property type="evidence" value="ECO:0007669"/>
    <property type="project" value="UniProtKB-KW"/>
</dbReference>
<dbReference type="PANTHER" id="PTHR10799">
    <property type="entry name" value="SNF2/RAD54 HELICASE FAMILY"/>
    <property type="match status" value="1"/>
</dbReference>
<keyword evidence="5" id="KW-1185">Reference proteome</keyword>
<reference evidence="4 5" key="1">
    <citation type="journal article" date="2019" name="ISME J.">
        <title>Genome analyses of uncultured TG2/ZB3 bacteria in 'Margulisbacteria' specifically attached to ectosymbiotic spirochetes of protists in the termite gut.</title>
        <authorList>
            <person name="Utami Y.D."/>
            <person name="Kuwahara H."/>
            <person name="Igai K."/>
            <person name="Murakami T."/>
            <person name="Sugaya K."/>
            <person name="Morikawa T."/>
            <person name="Nagura Y."/>
            <person name="Yuki M."/>
            <person name="Deevong P."/>
            <person name="Inoue T."/>
            <person name="Kihara K."/>
            <person name="Lo N."/>
            <person name="Yamada A."/>
            <person name="Ohkuma M."/>
            <person name="Hongoh Y."/>
        </authorList>
    </citation>
    <scope>NUCLEOTIDE SEQUENCE [LARGE SCALE GENOMIC DNA]</scope>
    <source>
        <strain evidence="4">NkOx7-01</strain>
    </source>
</reference>
<sequence length="1025" mass="116505">MFRKIMTGGNSGQDMKIKKQLTFDEHLAKLDTVLLKLNPQFSDINALVAAVKKGNTIKRPNSHLMDEEEKKAASWIDRSKNCYTNIVSPKEQKELSNAKDVENLTNERIKILTERGVISLVSDFDKHLAELDAVLLKLNPQFKNINALIAAVKKGNIIKRSSSYKSTDKEKKAAVWIERLKGGYTSIVSPKEQKELNNDKAAIEKLTNERIKTLTDRGISLENSQLDFNEHLAELDNVLLKLNPQFKNINDLIAAVKKGYTIKRPNSHLIDEEEKKAATWIHNLKGSYTSIVSPKEQKELSNDKAAIEKLTNERIKTLTDRGISLENSQLDFNEHLAELDNVLLKLNPQFKNINALIAAVKKGDIIKRPNNNSTNKEEKKVASLVSCLKKGDTSIVSPEEKKELSNAKDVENLTNERIKILADRGIDLTDGRRFAETTISIDIHKSDKINWFEFTPSYFINGEVFTHQELQGLLNSGQKHIYLRDGSLARIPEAEMDYLQKYLQNPTRKDSYKIKEENLLPLVLTAHKNIKINFDADSKKIIQNITNDFKDIEKVPPPRGIQARLSPYQLAGYHWLQFLAKYALGGILADDMGLGKTLQTIVHLARLKEDGKIGRGQPALILAPANALHNWADELKKFAPGVFQTLIMTGSPDERKLKIQDIARYDLVLTSYGTLVSDHQHHYSDITFGIVIADEAQNINKDKNLATRALKSVNSRRRLALTGTPILNYHSELWSIFDWAQPGFLYNSLAEFKEAYAEDSAADRELLRQKTAPLILRRTKEQTLNLPFKTSVETNIPKLSRAEEAIYLHIRDAYQTGNKNHLETLNTLRYLCSHPYMLRDSVLQGQNIPASTKFNYSKKLLKELLANTPDKIVFFAQFSSIFPLLEDFLKTQKVKFLTITGATKSQQRQELVRQFNNEPDIRIMLGGLKACNAGINLQSANRVIIYDPWWNTGIENQAIDRLHRRGQEKEVFVYRLYIKGSVEERMLELQQRKNQSINGIIASDSDIAKSLTKKDIEFLLGDLDH</sequence>
<protein>
    <submittedName>
        <fullName evidence="4">Superfamily II DNA/RNA helicase SNF2 family</fullName>
    </submittedName>
</protein>
<dbReference type="InterPro" id="IPR000330">
    <property type="entry name" value="SNF2_N"/>
</dbReference>
<keyword evidence="1" id="KW-0378">Hydrolase</keyword>
<keyword evidence="4" id="KW-0067">ATP-binding</keyword>
<dbReference type="InterPro" id="IPR027417">
    <property type="entry name" value="P-loop_NTPase"/>
</dbReference>
<gene>
    <name evidence="4" type="ORF">NO1_0623</name>
</gene>
<dbReference type="Gene3D" id="3.40.50.300">
    <property type="entry name" value="P-loop containing nucleotide triphosphate hydrolases"/>
    <property type="match status" value="1"/>
</dbReference>